<gene>
    <name evidence="2" type="ORF">V6N11_053412</name>
</gene>
<name>A0ABR2UDH2_9ROSI</name>
<dbReference type="Proteomes" id="UP001396334">
    <property type="component" value="Unassembled WGS sequence"/>
</dbReference>
<keyword evidence="3" id="KW-1185">Reference proteome</keyword>
<evidence type="ECO:0000313" key="2">
    <source>
        <dbReference type="EMBL" id="KAK9047573.1"/>
    </source>
</evidence>
<sequence>MNEENPNAANRDYVSYGLHGGQPPGSEVDLGGVKILERPASRSDLETGRAPKKGMSDFGLTTGMEVEESETDELVSEVAKSTSLNGEDSVGKTVSYAAMLAKHGAEEGGAKQTLNFTDEDVVVLDEDCLVDESGAFSTIKFSDLVLDQIDKSAMSGPRFEADGSLSKRYGPWIVAANRRRQYSIPNTVAMDVATGHKSGSRFAALATGEAGEGSEQTMEAGRDVRDVPELSGPRVEVAADAREKQVVQGTSRKFNKAYMVSNPKRPSKGDKEALNGSRTVEVVSLMEGVTVEGIAREVSAKMGSHVVTVTDGTHVTKGLNRAGEGSSKQQVRLNRGLRIKQPLGVRSLSRVPISNWTPGVVSMIDDEAQRMQHGLDRDYEVMDDDDPDGGDFETPMKDRSILIRDEVVEVVDEEVVPR</sequence>
<evidence type="ECO:0000313" key="3">
    <source>
        <dbReference type="Proteomes" id="UP001396334"/>
    </source>
</evidence>
<organism evidence="2 3">
    <name type="scientific">Hibiscus sabdariffa</name>
    <name type="common">roselle</name>
    <dbReference type="NCBI Taxonomy" id="183260"/>
    <lineage>
        <taxon>Eukaryota</taxon>
        <taxon>Viridiplantae</taxon>
        <taxon>Streptophyta</taxon>
        <taxon>Embryophyta</taxon>
        <taxon>Tracheophyta</taxon>
        <taxon>Spermatophyta</taxon>
        <taxon>Magnoliopsida</taxon>
        <taxon>eudicotyledons</taxon>
        <taxon>Gunneridae</taxon>
        <taxon>Pentapetalae</taxon>
        <taxon>rosids</taxon>
        <taxon>malvids</taxon>
        <taxon>Malvales</taxon>
        <taxon>Malvaceae</taxon>
        <taxon>Malvoideae</taxon>
        <taxon>Hibiscus</taxon>
    </lineage>
</organism>
<dbReference type="EMBL" id="JBBPBN010000001">
    <property type="protein sequence ID" value="KAK9047573.1"/>
    <property type="molecule type" value="Genomic_DNA"/>
</dbReference>
<accession>A0ABR2UDH2</accession>
<comment type="caution">
    <text evidence="2">The sequence shown here is derived from an EMBL/GenBank/DDBJ whole genome shotgun (WGS) entry which is preliminary data.</text>
</comment>
<proteinExistence type="predicted"/>
<feature type="compositionally biased region" description="Basic and acidic residues" evidence="1">
    <location>
        <begin position="35"/>
        <end position="49"/>
    </location>
</feature>
<reference evidence="2 3" key="1">
    <citation type="journal article" date="2024" name="G3 (Bethesda)">
        <title>Genome assembly of Hibiscus sabdariffa L. provides insights into metabolisms of medicinal natural products.</title>
        <authorList>
            <person name="Kim T."/>
        </authorList>
    </citation>
    <scope>NUCLEOTIDE SEQUENCE [LARGE SCALE GENOMIC DNA]</scope>
    <source>
        <strain evidence="2">TK-2024</strain>
        <tissue evidence="2">Old leaves</tissue>
    </source>
</reference>
<evidence type="ECO:0000256" key="1">
    <source>
        <dbReference type="SAM" id="MobiDB-lite"/>
    </source>
</evidence>
<protein>
    <submittedName>
        <fullName evidence="2">Uncharacterized protein</fullName>
    </submittedName>
</protein>
<feature type="region of interest" description="Disordered" evidence="1">
    <location>
        <begin position="1"/>
        <end position="59"/>
    </location>
</feature>